<keyword evidence="4" id="KW-0378">Hydrolase</keyword>
<dbReference type="PROSITE" id="PS51462">
    <property type="entry name" value="NUDIX"/>
    <property type="match status" value="1"/>
</dbReference>
<comment type="cofactor">
    <cofactor evidence="2">
        <name>Mg(2+)</name>
        <dbReference type="ChEBI" id="CHEBI:18420"/>
    </cofactor>
</comment>
<dbReference type="InterPro" id="IPR045121">
    <property type="entry name" value="CoAse"/>
</dbReference>
<keyword evidence="5" id="KW-0460">Magnesium</keyword>
<accession>A0ABP0ZLC9</accession>
<comment type="cofactor">
    <cofactor evidence="1">
        <name>Mn(2+)</name>
        <dbReference type="ChEBI" id="CHEBI:29035"/>
    </cofactor>
</comment>
<evidence type="ECO:0000256" key="3">
    <source>
        <dbReference type="ARBA" id="ARBA00022723"/>
    </source>
</evidence>
<organism evidence="9 10">
    <name type="scientific">Lodderomyces beijingensis</name>
    <dbReference type="NCBI Taxonomy" id="1775926"/>
    <lineage>
        <taxon>Eukaryota</taxon>
        <taxon>Fungi</taxon>
        <taxon>Dikarya</taxon>
        <taxon>Ascomycota</taxon>
        <taxon>Saccharomycotina</taxon>
        <taxon>Pichiomycetes</taxon>
        <taxon>Debaryomycetaceae</taxon>
        <taxon>Candida/Lodderomyces clade</taxon>
        <taxon>Lodderomyces</taxon>
    </lineage>
</organism>
<dbReference type="SUPFAM" id="SSF55811">
    <property type="entry name" value="Nudix"/>
    <property type="match status" value="1"/>
</dbReference>
<feature type="region of interest" description="Disordered" evidence="7">
    <location>
        <begin position="230"/>
        <end position="288"/>
    </location>
</feature>
<gene>
    <name evidence="9" type="ORF">LODBEIA_P19200</name>
</gene>
<reference evidence="9 10" key="1">
    <citation type="submission" date="2024-03" db="EMBL/GenBank/DDBJ databases">
        <authorList>
            <person name="Brejova B."/>
        </authorList>
    </citation>
    <scope>NUCLEOTIDE SEQUENCE [LARGE SCALE GENOMIC DNA]</scope>
    <source>
        <strain evidence="9 10">CBS 14171</strain>
    </source>
</reference>
<dbReference type="Pfam" id="PF00293">
    <property type="entry name" value="NUDIX"/>
    <property type="match status" value="1"/>
</dbReference>
<sequence>MTKPKPESQLIEHLCHYVAPTYTKGSTSVWHRVPISRRSAVFILLFLGTMGELRVLLTKRSSKLRNFPGHVALPGGKADNGLESEWQVSRREMHEEIGLSSNDADLKKLGVSIEHIALMPSYLSRTFSCVRPCVGFMRFTNGGGNNGELEALKLSLALNPGESSSMFSCPLRDFLYPTSEEPPREALERMSYKIKWGGIPWNLRSYTFLQINDNEVDWLKHIKDLSASEDEELGDELDSEDKESITPPGIKTRSTSPAPAHAPVGEPKSPKQNAKRRRNLSSWGRLGSRRHEDSNEKIYDVWGLTANILHDLSQLVYLHDQPLKSEIGEEELIYAIHDFGHLMRQKERSDIEKKLIHSTSMDDAEAGFKNLLPKEEFERLHSIYKL</sequence>
<dbReference type="PANTHER" id="PTHR12992">
    <property type="entry name" value="NUDIX HYDROLASE"/>
    <property type="match status" value="1"/>
</dbReference>
<dbReference type="GeneID" id="92207116"/>
<evidence type="ECO:0000313" key="9">
    <source>
        <dbReference type="EMBL" id="CAK9437542.1"/>
    </source>
</evidence>
<evidence type="ECO:0000256" key="2">
    <source>
        <dbReference type="ARBA" id="ARBA00001946"/>
    </source>
</evidence>
<evidence type="ECO:0000313" key="10">
    <source>
        <dbReference type="Proteomes" id="UP001497383"/>
    </source>
</evidence>
<evidence type="ECO:0000256" key="4">
    <source>
        <dbReference type="ARBA" id="ARBA00022801"/>
    </source>
</evidence>
<dbReference type="EMBL" id="OZ022406">
    <property type="protein sequence ID" value="CAK9437542.1"/>
    <property type="molecule type" value="Genomic_DNA"/>
</dbReference>
<proteinExistence type="predicted"/>
<dbReference type="CDD" id="cd03426">
    <property type="entry name" value="NUDIX_CoAse_Nudt7"/>
    <property type="match status" value="1"/>
</dbReference>
<evidence type="ECO:0000259" key="8">
    <source>
        <dbReference type="PROSITE" id="PS51462"/>
    </source>
</evidence>
<keyword evidence="3" id="KW-0479">Metal-binding</keyword>
<keyword evidence="10" id="KW-1185">Reference proteome</keyword>
<keyword evidence="6" id="KW-0464">Manganese</keyword>
<dbReference type="Gene3D" id="3.90.79.10">
    <property type="entry name" value="Nucleoside Triphosphate Pyrophosphohydrolase"/>
    <property type="match status" value="1"/>
</dbReference>
<evidence type="ECO:0000256" key="7">
    <source>
        <dbReference type="SAM" id="MobiDB-lite"/>
    </source>
</evidence>
<evidence type="ECO:0000256" key="1">
    <source>
        <dbReference type="ARBA" id="ARBA00001936"/>
    </source>
</evidence>
<dbReference type="PANTHER" id="PTHR12992:SF24">
    <property type="entry name" value="PEROXISOMAL COENZYME A DIPHOSPHATASE NUDT7"/>
    <property type="match status" value="1"/>
</dbReference>
<evidence type="ECO:0000256" key="6">
    <source>
        <dbReference type="ARBA" id="ARBA00023211"/>
    </source>
</evidence>
<dbReference type="InterPro" id="IPR015797">
    <property type="entry name" value="NUDIX_hydrolase-like_dom_sf"/>
</dbReference>
<feature type="domain" description="Nudix hydrolase" evidence="8">
    <location>
        <begin position="36"/>
        <end position="191"/>
    </location>
</feature>
<name>A0ABP0ZLC9_9ASCO</name>
<dbReference type="InterPro" id="IPR000086">
    <property type="entry name" value="NUDIX_hydrolase_dom"/>
</dbReference>
<dbReference type="Proteomes" id="UP001497383">
    <property type="component" value="Chromosome 2"/>
</dbReference>
<dbReference type="RefSeq" id="XP_066828858.1">
    <property type="nucleotide sequence ID" value="XM_066971862.1"/>
</dbReference>
<evidence type="ECO:0000256" key="5">
    <source>
        <dbReference type="ARBA" id="ARBA00022842"/>
    </source>
</evidence>
<protein>
    <recommendedName>
        <fullName evidence="8">Nudix hydrolase domain-containing protein</fullName>
    </recommendedName>
</protein>
<feature type="compositionally biased region" description="Acidic residues" evidence="7">
    <location>
        <begin position="230"/>
        <end position="241"/>
    </location>
</feature>